<sequence>MPRTYTSASTAFAVALCTTGYYLLPVGEHGLGGTVWAVAAFAVGLIVIAVLVYFQVRGYRSGRTSIAWVVAAFYLAVLFFAAVYHAMAVHAPDALAGLSTKTDALYFSLTITGTVGFGDIHAVTQSARALVALHIAFNIAYLGTALSTLQPSLPARREE</sequence>
<keyword evidence="1" id="KW-0812">Transmembrane</keyword>
<protein>
    <submittedName>
        <fullName evidence="3">Two pore domain potassium channel family protein</fullName>
    </submittedName>
</protein>
<dbReference type="OrthoDB" id="9799090at2"/>
<evidence type="ECO:0000313" key="4">
    <source>
        <dbReference type="Proteomes" id="UP000294744"/>
    </source>
</evidence>
<dbReference type="Proteomes" id="UP000294744">
    <property type="component" value="Unassembled WGS sequence"/>
</dbReference>
<gene>
    <name evidence="3" type="ORF">E1161_13705</name>
</gene>
<organism evidence="3 4">
    <name type="scientific">Saccharopolyspora aridisoli</name>
    <dbReference type="NCBI Taxonomy" id="2530385"/>
    <lineage>
        <taxon>Bacteria</taxon>
        <taxon>Bacillati</taxon>
        <taxon>Actinomycetota</taxon>
        <taxon>Actinomycetes</taxon>
        <taxon>Pseudonocardiales</taxon>
        <taxon>Pseudonocardiaceae</taxon>
        <taxon>Saccharopolyspora</taxon>
    </lineage>
</organism>
<keyword evidence="1" id="KW-0472">Membrane</keyword>
<dbReference type="RefSeq" id="WP_132623313.1">
    <property type="nucleotide sequence ID" value="NZ_SMKV01000014.1"/>
</dbReference>
<feature type="transmembrane region" description="Helical" evidence="1">
    <location>
        <begin position="7"/>
        <end position="24"/>
    </location>
</feature>
<keyword evidence="4" id="KW-1185">Reference proteome</keyword>
<dbReference type="AlphaFoldDB" id="A0A4R4UKB4"/>
<accession>A0A4R4UKB4</accession>
<dbReference type="EMBL" id="SMKV01000014">
    <property type="protein sequence ID" value="TDC92418.1"/>
    <property type="molecule type" value="Genomic_DNA"/>
</dbReference>
<comment type="caution">
    <text evidence="3">The sequence shown here is derived from an EMBL/GenBank/DDBJ whole genome shotgun (WGS) entry which is preliminary data.</text>
</comment>
<proteinExistence type="predicted"/>
<reference evidence="3 4" key="1">
    <citation type="submission" date="2019-03" db="EMBL/GenBank/DDBJ databases">
        <title>Draft genome sequences of novel Actinobacteria.</title>
        <authorList>
            <person name="Sahin N."/>
            <person name="Ay H."/>
            <person name="Saygin H."/>
        </authorList>
    </citation>
    <scope>NUCLEOTIDE SEQUENCE [LARGE SCALE GENOMIC DNA]</scope>
    <source>
        <strain evidence="3 4">16K404</strain>
    </source>
</reference>
<feature type="transmembrane region" description="Helical" evidence="1">
    <location>
        <begin position="66"/>
        <end position="84"/>
    </location>
</feature>
<keyword evidence="3" id="KW-0813">Transport</keyword>
<keyword evidence="3" id="KW-0406">Ion transport</keyword>
<evidence type="ECO:0000259" key="2">
    <source>
        <dbReference type="Pfam" id="PF07885"/>
    </source>
</evidence>
<name>A0A4R4UKB4_9PSEU</name>
<feature type="domain" description="Potassium channel" evidence="2">
    <location>
        <begin position="75"/>
        <end position="149"/>
    </location>
</feature>
<dbReference type="Pfam" id="PF07885">
    <property type="entry name" value="Ion_trans_2"/>
    <property type="match status" value="1"/>
</dbReference>
<feature type="transmembrane region" description="Helical" evidence="1">
    <location>
        <begin position="130"/>
        <end position="149"/>
    </location>
</feature>
<feature type="transmembrane region" description="Helical" evidence="1">
    <location>
        <begin position="104"/>
        <end position="123"/>
    </location>
</feature>
<keyword evidence="1" id="KW-1133">Transmembrane helix</keyword>
<dbReference type="Gene3D" id="1.10.287.70">
    <property type="match status" value="1"/>
</dbReference>
<keyword evidence="3" id="KW-0407">Ion channel</keyword>
<dbReference type="GO" id="GO:0034220">
    <property type="term" value="P:monoatomic ion transmembrane transport"/>
    <property type="evidence" value="ECO:0007669"/>
    <property type="project" value="UniProtKB-KW"/>
</dbReference>
<evidence type="ECO:0000313" key="3">
    <source>
        <dbReference type="EMBL" id="TDC92418.1"/>
    </source>
</evidence>
<feature type="transmembrane region" description="Helical" evidence="1">
    <location>
        <begin position="36"/>
        <end position="54"/>
    </location>
</feature>
<dbReference type="InterPro" id="IPR013099">
    <property type="entry name" value="K_chnl_dom"/>
</dbReference>
<evidence type="ECO:0000256" key="1">
    <source>
        <dbReference type="SAM" id="Phobius"/>
    </source>
</evidence>
<dbReference type="SUPFAM" id="SSF81324">
    <property type="entry name" value="Voltage-gated potassium channels"/>
    <property type="match status" value="1"/>
</dbReference>